<keyword evidence="2" id="KW-1185">Reference proteome</keyword>
<evidence type="ECO:0000313" key="2">
    <source>
        <dbReference type="Proteomes" id="UP000821845"/>
    </source>
</evidence>
<organism evidence="1 2">
    <name type="scientific">Hyalomma asiaticum</name>
    <name type="common">Tick</name>
    <dbReference type="NCBI Taxonomy" id="266040"/>
    <lineage>
        <taxon>Eukaryota</taxon>
        <taxon>Metazoa</taxon>
        <taxon>Ecdysozoa</taxon>
        <taxon>Arthropoda</taxon>
        <taxon>Chelicerata</taxon>
        <taxon>Arachnida</taxon>
        <taxon>Acari</taxon>
        <taxon>Parasitiformes</taxon>
        <taxon>Ixodida</taxon>
        <taxon>Ixodoidea</taxon>
        <taxon>Ixodidae</taxon>
        <taxon>Hyalomminae</taxon>
        <taxon>Hyalomma</taxon>
    </lineage>
</organism>
<comment type="caution">
    <text evidence="1">The sequence shown here is derived from an EMBL/GenBank/DDBJ whole genome shotgun (WGS) entry which is preliminary data.</text>
</comment>
<proteinExistence type="predicted"/>
<dbReference type="EMBL" id="CM023481">
    <property type="protein sequence ID" value="KAH6944431.1"/>
    <property type="molecule type" value="Genomic_DNA"/>
</dbReference>
<gene>
    <name evidence="1" type="ORF">HPB50_003103</name>
</gene>
<accession>A0ACB7TBC4</accession>
<dbReference type="Proteomes" id="UP000821845">
    <property type="component" value="Chromosome 1"/>
</dbReference>
<reference evidence="1" key="1">
    <citation type="submission" date="2020-05" db="EMBL/GenBank/DDBJ databases">
        <title>Large-scale comparative analyses of tick genomes elucidate their genetic diversity and vector capacities.</title>
        <authorList>
            <person name="Jia N."/>
            <person name="Wang J."/>
            <person name="Shi W."/>
            <person name="Du L."/>
            <person name="Sun Y."/>
            <person name="Zhan W."/>
            <person name="Jiang J."/>
            <person name="Wang Q."/>
            <person name="Zhang B."/>
            <person name="Ji P."/>
            <person name="Sakyi L.B."/>
            <person name="Cui X."/>
            <person name="Yuan T."/>
            <person name="Jiang B."/>
            <person name="Yang W."/>
            <person name="Lam T.T.-Y."/>
            <person name="Chang Q."/>
            <person name="Ding S."/>
            <person name="Wang X."/>
            <person name="Zhu J."/>
            <person name="Ruan X."/>
            <person name="Zhao L."/>
            <person name="Wei J."/>
            <person name="Que T."/>
            <person name="Du C."/>
            <person name="Cheng J."/>
            <person name="Dai P."/>
            <person name="Han X."/>
            <person name="Huang E."/>
            <person name="Gao Y."/>
            <person name="Liu J."/>
            <person name="Shao H."/>
            <person name="Ye R."/>
            <person name="Li L."/>
            <person name="Wei W."/>
            <person name="Wang X."/>
            <person name="Wang C."/>
            <person name="Yang T."/>
            <person name="Huo Q."/>
            <person name="Li W."/>
            <person name="Guo W."/>
            <person name="Chen H."/>
            <person name="Zhou L."/>
            <person name="Ni X."/>
            <person name="Tian J."/>
            <person name="Zhou Y."/>
            <person name="Sheng Y."/>
            <person name="Liu T."/>
            <person name="Pan Y."/>
            <person name="Xia L."/>
            <person name="Li J."/>
            <person name="Zhao F."/>
            <person name="Cao W."/>
        </authorList>
    </citation>
    <scope>NUCLEOTIDE SEQUENCE</scope>
    <source>
        <strain evidence="1">Hyas-2018</strain>
    </source>
</reference>
<evidence type="ECO:0000313" key="1">
    <source>
        <dbReference type="EMBL" id="KAH6944431.1"/>
    </source>
</evidence>
<name>A0ACB7TBC4_HYAAI</name>
<protein>
    <submittedName>
        <fullName evidence="1">Uncharacterized protein</fullName>
    </submittedName>
</protein>
<sequence>MATKVSTELLIYAIKNCPQLFDKTHPRYKARKGALWRSLLGEHSGRGRASNRISGSIWIADMTTREAFYDLVYDHSKLRIY</sequence>